<reference evidence="1 2" key="1">
    <citation type="journal article" date="2017" name="Int. J. Syst. Evol. Microbiol.">
        <title>Ramlibacter monticola sp. nov., isolated from forest soil.</title>
        <authorList>
            <person name="Chaudhary D.K."/>
            <person name="Kim J."/>
        </authorList>
    </citation>
    <scope>NUCLEOTIDE SEQUENCE [LARGE SCALE GENOMIC DNA]</scope>
    <source>
        <strain evidence="1 2">KACC 19175</strain>
    </source>
</reference>
<dbReference type="RefSeq" id="WP_201674621.1">
    <property type="nucleotide sequence ID" value="NZ_JAEQNE010000002.1"/>
</dbReference>
<keyword evidence="2" id="KW-1185">Reference proteome</keyword>
<dbReference type="SUPFAM" id="SSF48452">
    <property type="entry name" value="TPR-like"/>
    <property type="match status" value="1"/>
</dbReference>
<dbReference type="EMBL" id="JAEQNE010000002">
    <property type="protein sequence ID" value="MBL0392035.1"/>
    <property type="molecule type" value="Genomic_DNA"/>
</dbReference>
<evidence type="ECO:0000313" key="2">
    <source>
        <dbReference type="Proteomes" id="UP000599109"/>
    </source>
</evidence>
<gene>
    <name evidence="1" type="ORF">JJ685_12915</name>
</gene>
<organism evidence="1 2">
    <name type="scientific">Ramlibacter monticola</name>
    <dbReference type="NCBI Taxonomy" id="1926872"/>
    <lineage>
        <taxon>Bacteria</taxon>
        <taxon>Pseudomonadati</taxon>
        <taxon>Pseudomonadota</taxon>
        <taxon>Betaproteobacteria</taxon>
        <taxon>Burkholderiales</taxon>
        <taxon>Comamonadaceae</taxon>
        <taxon>Ramlibacter</taxon>
    </lineage>
</organism>
<comment type="caution">
    <text evidence="1">The sequence shown here is derived from an EMBL/GenBank/DDBJ whole genome shotgun (WGS) entry which is preliminary data.</text>
</comment>
<proteinExistence type="predicted"/>
<evidence type="ECO:0008006" key="3">
    <source>
        <dbReference type="Google" id="ProtNLM"/>
    </source>
</evidence>
<dbReference type="SMART" id="SM00028">
    <property type="entry name" value="TPR"/>
    <property type="match status" value="3"/>
</dbReference>
<accession>A0A936Z1N4</accession>
<dbReference type="InterPro" id="IPR019734">
    <property type="entry name" value="TPR_rpt"/>
</dbReference>
<name>A0A936Z1N4_9BURK</name>
<evidence type="ECO:0000313" key="1">
    <source>
        <dbReference type="EMBL" id="MBL0392035.1"/>
    </source>
</evidence>
<dbReference type="InterPro" id="IPR011990">
    <property type="entry name" value="TPR-like_helical_dom_sf"/>
</dbReference>
<protein>
    <recommendedName>
        <fullName evidence="3">Tetratricopeptide repeat protein</fullName>
    </recommendedName>
</protein>
<sequence length="185" mass="19541">METSADFDRLLAEGLAASRQGEGESAMALFQRASEADPASALPHFLLASEQASAGDFARAELAFAKALLLAPDFALARYQLGLLQFSSARAPVALLTWQPLFSLPEEEALLHFVRGFSALAQEAPGESLAHFRRGLACTPANPALCTDILQVVEAVERLAAGTPPASEDAPASHVLLSAYSRGLH</sequence>
<dbReference type="Gene3D" id="1.25.40.10">
    <property type="entry name" value="Tetratricopeptide repeat domain"/>
    <property type="match status" value="1"/>
</dbReference>
<dbReference type="AlphaFoldDB" id="A0A936Z1N4"/>
<dbReference type="Proteomes" id="UP000599109">
    <property type="component" value="Unassembled WGS sequence"/>
</dbReference>